<dbReference type="RefSeq" id="XP_051449633.1">
    <property type="nucleotide sequence ID" value="XM_051592828.1"/>
</dbReference>
<feature type="compositionally biased region" description="Polar residues" evidence="1">
    <location>
        <begin position="143"/>
        <end position="152"/>
    </location>
</feature>
<dbReference type="GeneID" id="75918170"/>
<proteinExistence type="predicted"/>
<accession>A0AAD5EJR0</accession>
<organism evidence="2 3">
    <name type="scientific">Umbelopsis ramanniana AG</name>
    <dbReference type="NCBI Taxonomy" id="1314678"/>
    <lineage>
        <taxon>Eukaryota</taxon>
        <taxon>Fungi</taxon>
        <taxon>Fungi incertae sedis</taxon>
        <taxon>Mucoromycota</taxon>
        <taxon>Mucoromycotina</taxon>
        <taxon>Umbelopsidomycetes</taxon>
        <taxon>Umbelopsidales</taxon>
        <taxon>Umbelopsidaceae</taxon>
        <taxon>Umbelopsis</taxon>
    </lineage>
</organism>
<evidence type="ECO:0000256" key="1">
    <source>
        <dbReference type="SAM" id="MobiDB-lite"/>
    </source>
</evidence>
<name>A0AAD5EJR0_UMBRA</name>
<keyword evidence="3" id="KW-1185">Reference proteome</keyword>
<comment type="caution">
    <text evidence="2">The sequence shown here is derived from an EMBL/GenBank/DDBJ whole genome shotgun (WGS) entry which is preliminary data.</text>
</comment>
<evidence type="ECO:0000313" key="2">
    <source>
        <dbReference type="EMBL" id="KAI8584629.1"/>
    </source>
</evidence>
<evidence type="ECO:0000313" key="3">
    <source>
        <dbReference type="Proteomes" id="UP001206595"/>
    </source>
</evidence>
<dbReference type="EMBL" id="MU620892">
    <property type="protein sequence ID" value="KAI8584629.1"/>
    <property type="molecule type" value="Genomic_DNA"/>
</dbReference>
<feature type="region of interest" description="Disordered" evidence="1">
    <location>
        <begin position="131"/>
        <end position="152"/>
    </location>
</feature>
<gene>
    <name evidence="2" type="ORF">K450DRAFT_267291</name>
</gene>
<reference evidence="2" key="2">
    <citation type="journal article" date="2022" name="Proc. Natl. Acad. Sci. U.S.A.">
        <title>Diploid-dominant life cycles characterize the early evolution of Fungi.</title>
        <authorList>
            <person name="Amses K.R."/>
            <person name="Simmons D.R."/>
            <person name="Longcore J.E."/>
            <person name="Mondo S.J."/>
            <person name="Seto K."/>
            <person name="Jeronimo G.H."/>
            <person name="Bonds A.E."/>
            <person name="Quandt C.A."/>
            <person name="Davis W.J."/>
            <person name="Chang Y."/>
            <person name="Federici B.A."/>
            <person name="Kuo A."/>
            <person name="LaButti K."/>
            <person name="Pangilinan J."/>
            <person name="Andreopoulos W."/>
            <person name="Tritt A."/>
            <person name="Riley R."/>
            <person name="Hundley H."/>
            <person name="Johnson J."/>
            <person name="Lipzen A."/>
            <person name="Barry K."/>
            <person name="Lang B.F."/>
            <person name="Cuomo C.A."/>
            <person name="Buchler N.E."/>
            <person name="Grigoriev I.V."/>
            <person name="Spatafora J.W."/>
            <person name="Stajich J.E."/>
            <person name="James T.Y."/>
        </authorList>
    </citation>
    <scope>NUCLEOTIDE SEQUENCE</scope>
    <source>
        <strain evidence="2">AG</strain>
    </source>
</reference>
<sequence length="152" mass="16548">MEDERIIKMQAYSSFIQASFRGLYPINLSSMYTIRHSILVAAIIAYLCSIPSDAAVVQNLQYRTPAGGENFIKRLMTGSCRPLVGGAVAIENESNLYMQLFQDGECSNAVAAVEPGKEWIGQDIAYSIKGSSQAPPTADYANKTVTAESLQQ</sequence>
<protein>
    <submittedName>
        <fullName evidence="2">Uncharacterized protein</fullName>
    </submittedName>
</protein>
<reference evidence="2" key="1">
    <citation type="submission" date="2021-06" db="EMBL/GenBank/DDBJ databases">
        <authorList>
            <consortium name="DOE Joint Genome Institute"/>
            <person name="Mondo S.J."/>
            <person name="Amses K.R."/>
            <person name="Simmons D.R."/>
            <person name="Longcore J.E."/>
            <person name="Seto K."/>
            <person name="Alves G.H."/>
            <person name="Bonds A.E."/>
            <person name="Quandt C.A."/>
            <person name="Davis W.J."/>
            <person name="Chang Y."/>
            <person name="Letcher P.M."/>
            <person name="Powell M.J."/>
            <person name="Kuo A."/>
            <person name="Labutti K."/>
            <person name="Pangilinan J."/>
            <person name="Andreopoulos W."/>
            <person name="Tritt A."/>
            <person name="Riley R."/>
            <person name="Hundley H."/>
            <person name="Johnson J."/>
            <person name="Lipzen A."/>
            <person name="Barry K."/>
            <person name="Berbee M.L."/>
            <person name="Buchler N.E."/>
            <person name="Grigoriev I.V."/>
            <person name="Spatafora J.W."/>
            <person name="Stajich J.E."/>
            <person name="James T.Y."/>
        </authorList>
    </citation>
    <scope>NUCLEOTIDE SEQUENCE</scope>
    <source>
        <strain evidence="2">AG</strain>
    </source>
</reference>
<dbReference type="Proteomes" id="UP001206595">
    <property type="component" value="Unassembled WGS sequence"/>
</dbReference>
<dbReference type="AlphaFoldDB" id="A0AAD5EJR0"/>